<dbReference type="Proteomes" id="UP000032266">
    <property type="component" value="Chromosome"/>
</dbReference>
<evidence type="ECO:0000313" key="10">
    <source>
        <dbReference type="EMBL" id="AJQ94684.1"/>
    </source>
</evidence>
<comment type="similarity">
    <text evidence="2 9">Belongs to the thioester dehydratase family. FabZ subfamily.</text>
</comment>
<organism evidence="10 11">
    <name type="scientific">Gynuella sunshinyii YC6258</name>
    <dbReference type="NCBI Taxonomy" id="1445510"/>
    <lineage>
        <taxon>Bacteria</taxon>
        <taxon>Pseudomonadati</taxon>
        <taxon>Pseudomonadota</taxon>
        <taxon>Gammaproteobacteria</taxon>
        <taxon>Oceanospirillales</taxon>
        <taxon>Saccharospirillaceae</taxon>
        <taxon>Gynuella</taxon>
    </lineage>
</organism>
<keyword evidence="3 9" id="KW-0963">Cytoplasm</keyword>
<dbReference type="GO" id="GO:0019171">
    <property type="term" value="F:(3R)-hydroxyacyl-[acyl-carrier-protein] dehydratase activity"/>
    <property type="evidence" value="ECO:0007669"/>
    <property type="project" value="UniProtKB-EC"/>
</dbReference>
<dbReference type="GO" id="GO:0005737">
    <property type="term" value="C:cytoplasm"/>
    <property type="evidence" value="ECO:0007669"/>
    <property type="project" value="UniProtKB-SubCell"/>
</dbReference>
<dbReference type="EMBL" id="CP007142">
    <property type="protein sequence ID" value="AJQ94684.1"/>
    <property type="molecule type" value="Genomic_DNA"/>
</dbReference>
<evidence type="ECO:0000313" key="11">
    <source>
        <dbReference type="Proteomes" id="UP000032266"/>
    </source>
</evidence>
<evidence type="ECO:0000256" key="7">
    <source>
        <dbReference type="ARBA" id="ARBA00023239"/>
    </source>
</evidence>
<keyword evidence="11" id="KW-1185">Reference proteome</keyword>
<comment type="subcellular location">
    <subcellularLocation>
        <location evidence="1 9">Cytoplasm</location>
    </subcellularLocation>
</comment>
<dbReference type="InterPro" id="IPR029069">
    <property type="entry name" value="HotDog_dom_sf"/>
</dbReference>
<dbReference type="GO" id="GO:0016020">
    <property type="term" value="C:membrane"/>
    <property type="evidence" value="ECO:0007669"/>
    <property type="project" value="GOC"/>
</dbReference>
<evidence type="ECO:0000256" key="9">
    <source>
        <dbReference type="HAMAP-Rule" id="MF_00406"/>
    </source>
</evidence>
<dbReference type="PANTHER" id="PTHR30272:SF1">
    <property type="entry name" value="3-HYDROXYACYL-[ACYL-CARRIER-PROTEIN] DEHYDRATASE"/>
    <property type="match status" value="1"/>
</dbReference>
<dbReference type="PATRIC" id="fig|1445510.3.peg.2598"/>
<keyword evidence="4 9" id="KW-0444">Lipid biosynthesis</keyword>
<dbReference type="InterPro" id="IPR013114">
    <property type="entry name" value="FabA_FabZ"/>
</dbReference>
<dbReference type="GO" id="GO:0006633">
    <property type="term" value="P:fatty acid biosynthetic process"/>
    <property type="evidence" value="ECO:0007669"/>
    <property type="project" value="UniProtKB-UniRule"/>
</dbReference>
<reference evidence="10 11" key="1">
    <citation type="submission" date="2014-01" db="EMBL/GenBank/DDBJ databases">
        <title>Full genme sequencing of cellulolytic bacterium Gynuella sunshinyii YC6258T gen. nov., sp. nov.</title>
        <authorList>
            <person name="Khan H."/>
            <person name="Chung E.J."/>
            <person name="Chung Y.R."/>
        </authorList>
    </citation>
    <scope>NUCLEOTIDE SEQUENCE [LARGE SCALE GENOMIC DNA]</scope>
    <source>
        <strain evidence="10 11">YC6258</strain>
    </source>
</reference>
<dbReference type="NCBIfam" id="NF000582">
    <property type="entry name" value="PRK00006.1"/>
    <property type="match status" value="1"/>
</dbReference>
<dbReference type="CDD" id="cd01288">
    <property type="entry name" value="FabZ"/>
    <property type="match status" value="1"/>
</dbReference>
<dbReference type="SUPFAM" id="SSF54637">
    <property type="entry name" value="Thioesterase/thiol ester dehydrase-isomerase"/>
    <property type="match status" value="1"/>
</dbReference>
<keyword evidence="5 9" id="KW-0441">Lipid A biosynthesis</keyword>
<evidence type="ECO:0000256" key="5">
    <source>
        <dbReference type="ARBA" id="ARBA00022556"/>
    </source>
</evidence>
<dbReference type="AlphaFoldDB" id="A0A0C5VW61"/>
<dbReference type="NCBIfam" id="TIGR01750">
    <property type="entry name" value="fabZ"/>
    <property type="match status" value="1"/>
</dbReference>
<dbReference type="PANTHER" id="PTHR30272">
    <property type="entry name" value="3-HYDROXYACYL-[ACYL-CARRIER-PROTEIN] DEHYDRATASE"/>
    <property type="match status" value="1"/>
</dbReference>
<name>A0A0C5VW61_9GAMM</name>
<evidence type="ECO:0000256" key="6">
    <source>
        <dbReference type="ARBA" id="ARBA00023098"/>
    </source>
</evidence>
<proteinExistence type="inferred from homology"/>
<dbReference type="Pfam" id="PF07977">
    <property type="entry name" value="FabA"/>
    <property type="match status" value="1"/>
</dbReference>
<evidence type="ECO:0000256" key="1">
    <source>
        <dbReference type="ARBA" id="ARBA00004496"/>
    </source>
</evidence>
<accession>A0A0C5VW61</accession>
<evidence type="ECO:0000256" key="3">
    <source>
        <dbReference type="ARBA" id="ARBA00022490"/>
    </source>
</evidence>
<keyword evidence="7 9" id="KW-0456">Lyase</keyword>
<dbReference type="InterPro" id="IPR010084">
    <property type="entry name" value="FabZ"/>
</dbReference>
<dbReference type="GO" id="GO:0009245">
    <property type="term" value="P:lipid A biosynthetic process"/>
    <property type="evidence" value="ECO:0007669"/>
    <property type="project" value="UniProtKB-UniRule"/>
</dbReference>
<evidence type="ECO:0000256" key="4">
    <source>
        <dbReference type="ARBA" id="ARBA00022516"/>
    </source>
</evidence>
<feature type="active site" evidence="9">
    <location>
        <position position="54"/>
    </location>
</feature>
<dbReference type="RefSeq" id="WP_044617173.1">
    <property type="nucleotide sequence ID" value="NZ_CP007142.1"/>
</dbReference>
<sequence>MTDIALPLNHEDIKKILPHRYPLLLVDRITELEIGNYVKGYKNVTGNEDVFNGHFPRLAVFPGVMICEALAQVAGVLGYLTSGHKSEEGYLVLFAGLDNVRFKRQVIPGDRMDMEAKLIASKRGIHKVDAQAYVDGELACSAELMFAERKV</sequence>
<dbReference type="STRING" id="1445510.YC6258_02646"/>
<protein>
    <recommendedName>
        <fullName evidence="9">3-hydroxyacyl-[acyl-carrier-protein] dehydratase FabZ</fullName>
        <ecNumber evidence="9">4.2.1.59</ecNumber>
    </recommendedName>
    <alternativeName>
        <fullName evidence="9">(3R)-hydroxymyristoyl-[acyl-carrier-protein] dehydratase</fullName>
        <shortName evidence="9">(3R)-hydroxymyristoyl-ACP dehydrase</shortName>
    </alternativeName>
    <alternativeName>
        <fullName evidence="9">Beta-hydroxyacyl-ACP dehydratase</fullName>
    </alternativeName>
</protein>
<dbReference type="FunFam" id="3.10.129.10:FF:000001">
    <property type="entry name" value="3-hydroxyacyl-[acyl-carrier-protein] dehydratase FabZ"/>
    <property type="match status" value="1"/>
</dbReference>
<evidence type="ECO:0000256" key="8">
    <source>
        <dbReference type="ARBA" id="ARBA00025049"/>
    </source>
</evidence>
<dbReference type="OrthoDB" id="9772788at2"/>
<comment type="function">
    <text evidence="8 9">Involved in unsaturated fatty acids biosynthesis. Catalyzes the dehydration of short chain beta-hydroxyacyl-ACPs and long chain saturated and unsaturated beta-hydroxyacyl-ACPs.</text>
</comment>
<dbReference type="HAMAP" id="MF_00406">
    <property type="entry name" value="FabZ"/>
    <property type="match status" value="1"/>
</dbReference>
<dbReference type="Gene3D" id="3.10.129.10">
    <property type="entry name" value="Hotdog Thioesterase"/>
    <property type="match status" value="1"/>
</dbReference>
<keyword evidence="6 9" id="KW-0443">Lipid metabolism</keyword>
<evidence type="ECO:0000256" key="2">
    <source>
        <dbReference type="ARBA" id="ARBA00009174"/>
    </source>
</evidence>
<dbReference type="EC" id="4.2.1.59" evidence="9"/>
<comment type="catalytic activity">
    <reaction evidence="9">
        <text>a (3R)-hydroxyacyl-[ACP] = a (2E)-enoyl-[ACP] + H2O</text>
        <dbReference type="Rhea" id="RHEA:13097"/>
        <dbReference type="Rhea" id="RHEA-COMP:9925"/>
        <dbReference type="Rhea" id="RHEA-COMP:9945"/>
        <dbReference type="ChEBI" id="CHEBI:15377"/>
        <dbReference type="ChEBI" id="CHEBI:78784"/>
        <dbReference type="ChEBI" id="CHEBI:78827"/>
        <dbReference type="EC" id="4.2.1.59"/>
    </reaction>
</comment>
<gene>
    <name evidence="9" type="primary">fabZ</name>
    <name evidence="10" type="ORF">YC6258_02646</name>
</gene>
<dbReference type="HOGENOM" id="CLU_078912_1_2_6"/>
<dbReference type="KEGG" id="gsn:YC6258_02646"/>